<dbReference type="EMBL" id="MDYN01000006">
    <property type="protein sequence ID" value="OQD87092.1"/>
    <property type="molecule type" value="Genomic_DNA"/>
</dbReference>
<proteinExistence type="predicted"/>
<dbReference type="AlphaFoldDB" id="A0A1V6QDH1"/>
<feature type="region of interest" description="Disordered" evidence="1">
    <location>
        <begin position="1"/>
        <end position="63"/>
    </location>
</feature>
<feature type="compositionally biased region" description="Polar residues" evidence="1">
    <location>
        <begin position="19"/>
        <end position="48"/>
    </location>
</feature>
<accession>A0A1V6QDH1</accession>
<gene>
    <name evidence="2" type="ORF">PENANT_c006G09578</name>
</gene>
<dbReference type="Proteomes" id="UP000191672">
    <property type="component" value="Unassembled WGS sequence"/>
</dbReference>
<keyword evidence="3" id="KW-1185">Reference proteome</keyword>
<name>A0A1V6QDH1_9EURO</name>
<reference evidence="3" key="1">
    <citation type="journal article" date="2017" name="Nat. Microbiol.">
        <title>Global analysis of biosynthetic gene clusters reveals vast potential of secondary metabolite production in Penicillium species.</title>
        <authorList>
            <person name="Nielsen J.C."/>
            <person name="Grijseels S."/>
            <person name="Prigent S."/>
            <person name="Ji B."/>
            <person name="Dainat J."/>
            <person name="Nielsen K.F."/>
            <person name="Frisvad J.C."/>
            <person name="Workman M."/>
            <person name="Nielsen J."/>
        </authorList>
    </citation>
    <scope>NUCLEOTIDE SEQUENCE [LARGE SCALE GENOMIC DNA]</scope>
    <source>
        <strain evidence="3">IBT 31811</strain>
    </source>
</reference>
<comment type="caution">
    <text evidence="2">The sequence shown here is derived from an EMBL/GenBank/DDBJ whole genome shotgun (WGS) entry which is preliminary data.</text>
</comment>
<dbReference type="STRING" id="416450.A0A1V6QDH1"/>
<dbReference type="OrthoDB" id="4364947at2759"/>
<evidence type="ECO:0000313" key="2">
    <source>
        <dbReference type="EMBL" id="OQD87092.1"/>
    </source>
</evidence>
<protein>
    <submittedName>
        <fullName evidence="2">Uncharacterized protein</fullName>
    </submittedName>
</protein>
<evidence type="ECO:0000256" key="1">
    <source>
        <dbReference type="SAM" id="MobiDB-lite"/>
    </source>
</evidence>
<sequence length="288" mass="31574">MAARIQSSEKQEPSPPRSQPNSLQSPQTPMSRYYSQSIKSSTSENHVSSPEIKSPLTVQKSSNESTIGEQTLLAEAHIAGLLEASGRVKCVVEQTEQLRNEKMDALGEIEGEWINSTIADAESAADDLLSFINPLWNQSNKTGGLTPKERKSWKRRDCQTATKKETRMTLGYERLVTVFGHLKTIPPTSELAATERGQEAALAASGSPPVLAVAAELSCQTTVVSTIELPCPTKILELQTERAIPKIIVTQYEDDAIDVTSPDREDAPNFPPSYEIGQVKKDDELFFS</sequence>
<organism evidence="2 3">
    <name type="scientific">Penicillium antarcticum</name>
    <dbReference type="NCBI Taxonomy" id="416450"/>
    <lineage>
        <taxon>Eukaryota</taxon>
        <taxon>Fungi</taxon>
        <taxon>Dikarya</taxon>
        <taxon>Ascomycota</taxon>
        <taxon>Pezizomycotina</taxon>
        <taxon>Eurotiomycetes</taxon>
        <taxon>Eurotiomycetidae</taxon>
        <taxon>Eurotiales</taxon>
        <taxon>Aspergillaceae</taxon>
        <taxon>Penicillium</taxon>
    </lineage>
</organism>
<evidence type="ECO:0000313" key="3">
    <source>
        <dbReference type="Proteomes" id="UP000191672"/>
    </source>
</evidence>